<organism evidence="4">
    <name type="scientific">Paracyclopina nana</name>
    <name type="common">Marine copepod</name>
    <dbReference type="NCBI Taxonomy" id="565004"/>
    <lineage>
        <taxon>Eukaryota</taxon>
        <taxon>Metazoa</taxon>
        <taxon>Ecdysozoa</taxon>
        <taxon>Arthropoda</taxon>
        <taxon>Crustacea</taxon>
        <taxon>Multicrustacea</taxon>
        <taxon>Hexanauplia</taxon>
        <taxon>Copepoda</taxon>
        <taxon>Cyclopoida</taxon>
        <taxon>Cyclopettidae</taxon>
        <taxon>Paracyclopina</taxon>
    </lineage>
</organism>
<evidence type="ECO:0000256" key="1">
    <source>
        <dbReference type="ARBA" id="ARBA00009515"/>
    </source>
</evidence>
<dbReference type="GO" id="GO:0003723">
    <property type="term" value="F:RNA binding"/>
    <property type="evidence" value="ECO:0007669"/>
    <property type="project" value="TreeGrafter"/>
</dbReference>
<evidence type="ECO:0000313" key="4">
    <source>
        <dbReference type="EMBL" id="AII16537.1"/>
    </source>
</evidence>
<dbReference type="PANTHER" id="PTHR12758:SF19">
    <property type="entry name" value="APOPTOSIS INHIBITOR 5"/>
    <property type="match status" value="1"/>
</dbReference>
<keyword evidence="2" id="KW-0053">Apoptosis</keyword>
<reference evidence="4" key="1">
    <citation type="submission" date="2013-08" db="EMBL/GenBank/DDBJ databases">
        <title>Paracyclopina nana immune related genes.</title>
        <authorList>
            <person name="Kim B.-M."/>
            <person name="Rhee J.-S."/>
            <person name="Lee J.-S."/>
        </authorList>
    </citation>
    <scope>NUCLEOTIDE SEQUENCE</scope>
</reference>
<dbReference type="GO" id="GO:0005634">
    <property type="term" value="C:nucleus"/>
    <property type="evidence" value="ECO:0007669"/>
    <property type="project" value="TreeGrafter"/>
</dbReference>
<sequence length="550" mass="61080">MEIPNVDKLYECGSALSSAKPADFAKYESQYKTILRGVKGDNNTKKLASQFISRFFAKFPALANDALDAILDLCEDDDVDIRKQAIKDLPTLCREMKEFLPKIADVLSQLLQTEDKNEIVVIQNSLMSLFRRDAKGTLIGLFSQVRNGGDVVRDRALKFLHLKIKTEGRDLLSTKDTEAVLLEEIKHSIQECTADEFKMFMTMLAATSLQKTISGQSMIVELISHSCQLDKGAFDIHDEEAIDRFLHCTNAALPYFSSQVKSTKFADFITGKVLPQFGSLEVEVQTQMLKLLAEVCMFVGTIQAPLEATQHVYKLLMDAVPHQKEASAENDDANFEFTKLECLLFAFHTVAQQAPKFLAEDPALLKDFKARMQYFALAIQGYIRKLDEFIRGKSKAELSSEENQVKIVAHRSAKNISAIVKDLFHTPPSYKTKIVVSWRPPTDKVAMAASTTSSNSGGALKRKSISFVDSPSSQPKKALTNAGSTFGGHKKRPLGGNKVYAPPQGKYSSNLGRVVDDDDDTGKSGKRPFNKGFRGARGFRGSRGRGGRRY</sequence>
<dbReference type="SUPFAM" id="SSF48371">
    <property type="entry name" value="ARM repeat"/>
    <property type="match status" value="1"/>
</dbReference>
<dbReference type="AlphaFoldDB" id="A0A076FE41"/>
<dbReference type="InterPro" id="IPR008383">
    <property type="entry name" value="API5"/>
</dbReference>
<feature type="non-terminal residue" evidence="4">
    <location>
        <position position="550"/>
    </location>
</feature>
<proteinExistence type="evidence at transcript level"/>
<dbReference type="PANTHER" id="PTHR12758">
    <property type="entry name" value="APOPTOSIS INHIBITOR 5-RELATED"/>
    <property type="match status" value="1"/>
</dbReference>
<accession>A0A076FE41</accession>
<name>A0A076FE41_PARNA</name>
<feature type="compositionally biased region" description="Basic residues" evidence="3">
    <location>
        <begin position="540"/>
        <end position="550"/>
    </location>
</feature>
<evidence type="ECO:0000256" key="3">
    <source>
        <dbReference type="SAM" id="MobiDB-lite"/>
    </source>
</evidence>
<dbReference type="Pfam" id="PF05918">
    <property type="entry name" value="API5"/>
    <property type="match status" value="1"/>
</dbReference>
<dbReference type="GO" id="GO:0043066">
    <property type="term" value="P:negative regulation of apoptotic process"/>
    <property type="evidence" value="ECO:0007669"/>
    <property type="project" value="TreeGrafter"/>
</dbReference>
<dbReference type="InterPro" id="IPR011989">
    <property type="entry name" value="ARM-like"/>
</dbReference>
<protein>
    <submittedName>
        <fullName evidence="4">Apoptosis inhibitor 5</fullName>
    </submittedName>
</protein>
<dbReference type="Gene3D" id="1.25.10.10">
    <property type="entry name" value="Leucine-rich Repeat Variant"/>
    <property type="match status" value="1"/>
</dbReference>
<dbReference type="EMBL" id="KF516633">
    <property type="protein sequence ID" value="AII16537.1"/>
    <property type="molecule type" value="mRNA"/>
</dbReference>
<comment type="similarity">
    <text evidence="1">Belongs to the API5 family.</text>
</comment>
<dbReference type="GO" id="GO:0006915">
    <property type="term" value="P:apoptotic process"/>
    <property type="evidence" value="ECO:0007669"/>
    <property type="project" value="UniProtKB-KW"/>
</dbReference>
<feature type="compositionally biased region" description="Low complexity" evidence="3">
    <location>
        <begin position="447"/>
        <end position="459"/>
    </location>
</feature>
<dbReference type="InterPro" id="IPR016024">
    <property type="entry name" value="ARM-type_fold"/>
</dbReference>
<evidence type="ECO:0000256" key="2">
    <source>
        <dbReference type="ARBA" id="ARBA00022703"/>
    </source>
</evidence>
<feature type="region of interest" description="Disordered" evidence="3">
    <location>
        <begin position="447"/>
        <end position="550"/>
    </location>
</feature>